<name>D8RQ55_SELML</name>
<keyword evidence="1" id="KW-0175">Coiled coil</keyword>
<reference evidence="3 4" key="1">
    <citation type="journal article" date="2011" name="Science">
        <title>The Selaginella genome identifies genetic changes associated with the evolution of vascular plants.</title>
        <authorList>
            <person name="Banks J.A."/>
            <person name="Nishiyama T."/>
            <person name="Hasebe M."/>
            <person name="Bowman J.L."/>
            <person name="Gribskov M."/>
            <person name="dePamphilis C."/>
            <person name="Albert V.A."/>
            <person name="Aono N."/>
            <person name="Aoyama T."/>
            <person name="Ambrose B.A."/>
            <person name="Ashton N.W."/>
            <person name="Axtell M.J."/>
            <person name="Barker E."/>
            <person name="Barker M.S."/>
            <person name="Bennetzen J.L."/>
            <person name="Bonawitz N.D."/>
            <person name="Chapple C."/>
            <person name="Cheng C."/>
            <person name="Correa L.G."/>
            <person name="Dacre M."/>
            <person name="DeBarry J."/>
            <person name="Dreyer I."/>
            <person name="Elias M."/>
            <person name="Engstrom E.M."/>
            <person name="Estelle M."/>
            <person name="Feng L."/>
            <person name="Finet C."/>
            <person name="Floyd S.K."/>
            <person name="Frommer W.B."/>
            <person name="Fujita T."/>
            <person name="Gramzow L."/>
            <person name="Gutensohn M."/>
            <person name="Harholt J."/>
            <person name="Hattori M."/>
            <person name="Heyl A."/>
            <person name="Hirai T."/>
            <person name="Hiwatashi Y."/>
            <person name="Ishikawa M."/>
            <person name="Iwata M."/>
            <person name="Karol K.G."/>
            <person name="Koehler B."/>
            <person name="Kolukisaoglu U."/>
            <person name="Kubo M."/>
            <person name="Kurata T."/>
            <person name="Lalonde S."/>
            <person name="Li K."/>
            <person name="Li Y."/>
            <person name="Litt A."/>
            <person name="Lyons E."/>
            <person name="Manning G."/>
            <person name="Maruyama T."/>
            <person name="Michael T.P."/>
            <person name="Mikami K."/>
            <person name="Miyazaki S."/>
            <person name="Morinaga S."/>
            <person name="Murata T."/>
            <person name="Mueller-Roeber B."/>
            <person name="Nelson D.R."/>
            <person name="Obara M."/>
            <person name="Oguri Y."/>
            <person name="Olmstead R.G."/>
            <person name="Onodera N."/>
            <person name="Petersen B.L."/>
            <person name="Pils B."/>
            <person name="Prigge M."/>
            <person name="Rensing S.A."/>
            <person name="Riano-Pachon D.M."/>
            <person name="Roberts A.W."/>
            <person name="Sato Y."/>
            <person name="Scheller H.V."/>
            <person name="Schulz B."/>
            <person name="Schulz C."/>
            <person name="Shakirov E.V."/>
            <person name="Shibagaki N."/>
            <person name="Shinohara N."/>
            <person name="Shippen D.E."/>
            <person name="Soerensen I."/>
            <person name="Sotooka R."/>
            <person name="Sugimoto N."/>
            <person name="Sugita M."/>
            <person name="Sumikawa N."/>
            <person name="Tanurdzic M."/>
            <person name="Theissen G."/>
            <person name="Ulvskov P."/>
            <person name="Wakazuki S."/>
            <person name="Weng J.K."/>
            <person name="Willats W.W."/>
            <person name="Wipf D."/>
            <person name="Wolf P.G."/>
            <person name="Yang L."/>
            <person name="Zimmer A.D."/>
            <person name="Zhu Q."/>
            <person name="Mitros T."/>
            <person name="Hellsten U."/>
            <person name="Loque D."/>
            <person name="Otillar R."/>
            <person name="Salamov A."/>
            <person name="Schmutz J."/>
            <person name="Shapiro H."/>
            <person name="Lindquist E."/>
            <person name="Lucas S."/>
            <person name="Rokhsar D."/>
            <person name="Grigoriev I.V."/>
        </authorList>
    </citation>
    <scope>NUCLEOTIDE SEQUENCE [LARGE SCALE GENOMIC DNA]</scope>
</reference>
<dbReference type="EMBL" id="GL377586">
    <property type="protein sequence ID" value="EFJ25799.1"/>
    <property type="molecule type" value="Genomic_DNA"/>
</dbReference>
<dbReference type="OrthoDB" id="1912879at2759"/>
<feature type="compositionally biased region" description="Acidic residues" evidence="2">
    <location>
        <begin position="313"/>
        <end position="341"/>
    </location>
</feature>
<evidence type="ECO:0000313" key="3">
    <source>
        <dbReference type="EMBL" id="EFJ25799.1"/>
    </source>
</evidence>
<dbReference type="STRING" id="88036.D8RQ55"/>
<protein>
    <recommendedName>
        <fullName evidence="5">RRM domain-containing protein</fullName>
    </recommendedName>
</protein>
<feature type="compositionally biased region" description="Acidic residues" evidence="2">
    <location>
        <begin position="354"/>
        <end position="388"/>
    </location>
</feature>
<gene>
    <name evidence="3" type="ORF">SELMODRAFT_442087</name>
</gene>
<feature type="region of interest" description="Disordered" evidence="2">
    <location>
        <begin position="107"/>
        <end position="162"/>
    </location>
</feature>
<feature type="coiled-coil region" evidence="1">
    <location>
        <begin position="450"/>
        <end position="477"/>
    </location>
</feature>
<organism evidence="4">
    <name type="scientific">Selaginella moellendorffii</name>
    <name type="common">Spikemoss</name>
    <dbReference type="NCBI Taxonomy" id="88036"/>
    <lineage>
        <taxon>Eukaryota</taxon>
        <taxon>Viridiplantae</taxon>
        <taxon>Streptophyta</taxon>
        <taxon>Embryophyta</taxon>
        <taxon>Tracheophyta</taxon>
        <taxon>Lycopodiopsida</taxon>
        <taxon>Selaginellales</taxon>
        <taxon>Selaginellaceae</taxon>
        <taxon>Selaginella</taxon>
    </lineage>
</organism>
<feature type="region of interest" description="Disordered" evidence="2">
    <location>
        <begin position="49"/>
        <end position="70"/>
    </location>
</feature>
<evidence type="ECO:0000256" key="1">
    <source>
        <dbReference type="SAM" id="Coils"/>
    </source>
</evidence>
<accession>D8RQ55</accession>
<proteinExistence type="predicted"/>
<dbReference type="Gramene" id="EFJ25799">
    <property type="protein sequence ID" value="EFJ25799"/>
    <property type="gene ID" value="SELMODRAFT_442087"/>
</dbReference>
<sequence length="535" mass="59994">MAMAIARCSWAPWPPHFHCQRLQVGNRAAALRLQALGTNKAAVVKLKKKKKKKVEKASSQEPEHDDGEEGDLTDIVDMAEWMKNKPPGFGIGKEYDTALEEEILEEMDKGSAGAGEKKKKSSEKPGDLTSANPMGRISLKDGKVVEGSGNESTRTRKPEPQVEGIKVKITHLPRKKNISKDLRLAYKGVPGLLQIRPNELANNKTREPVCKGSAILTFAKESNALRFMEKFKIRKLLFGKLEKLPTYELHIPKNEKKKTASDTTVEIEDDEAETGMVSIAAPVADESSLLSMHDASEDRSSNDEVQESVADTIIEDEEDEQDEDCDDEGGDEESDEEEENFETSSLAVGSKLEEFEDSEEEDDDFGDEEELESSGEWVEEEEDEEDSEGDHRDQALEASSDNTHFVEVDVSVPLTAEDLGGDPDEVILSSNARILELDTEISKLRKIVKKNRKKSSVAELEQQILKLREEKIELLEKRVLARIVAAREAFKARREKKKLAAAEEESSKRSGSRLRMDDEKFREVVAKHFSVKKRR</sequence>
<dbReference type="AlphaFoldDB" id="D8RQ55"/>
<dbReference type="OMA" id="LDMEEWI"/>
<evidence type="ECO:0008006" key="5">
    <source>
        <dbReference type="Google" id="ProtNLM"/>
    </source>
</evidence>
<feature type="region of interest" description="Disordered" evidence="2">
    <location>
        <begin position="255"/>
        <end position="276"/>
    </location>
</feature>
<dbReference type="Proteomes" id="UP000001514">
    <property type="component" value="Unassembled WGS sequence"/>
</dbReference>
<evidence type="ECO:0000256" key="2">
    <source>
        <dbReference type="SAM" id="MobiDB-lite"/>
    </source>
</evidence>
<dbReference type="eggNOG" id="ENOG502QPWD">
    <property type="taxonomic scope" value="Eukaryota"/>
</dbReference>
<dbReference type="InParanoid" id="D8RQ55"/>
<keyword evidence="4" id="KW-1185">Reference proteome</keyword>
<dbReference type="PANTHER" id="PTHR37200:SF1">
    <property type="entry name" value="RNA-BINDING (RRM_RBD_RNP MOTIFS) FAMILY PROTEIN"/>
    <property type="match status" value="1"/>
</dbReference>
<evidence type="ECO:0000313" key="4">
    <source>
        <dbReference type="Proteomes" id="UP000001514"/>
    </source>
</evidence>
<dbReference type="PANTHER" id="PTHR37200">
    <property type="entry name" value="RNA-BINDING (RRM/RBD/RNP MOTIFS) FAMILY PROTEIN"/>
    <property type="match status" value="1"/>
</dbReference>
<dbReference type="HOGENOM" id="CLU_633715_0_0_1"/>
<feature type="region of interest" description="Disordered" evidence="2">
    <location>
        <begin position="312"/>
        <end position="408"/>
    </location>
</feature>
<dbReference type="KEGG" id="smo:SELMODRAFT_442087"/>